<sequence>MDLALPTAWPCMTIYRQAQSRRGGGSLRTATELAALSCRDWLATVVCCRPNNHHPGCRSTLGPQALAAFVCVGQSRPSTPCACIHAHSSPSYSPTPALSSVALTTNFLPARKLPCQPPCCALVRATQAARRGSRLAADLCHVSTLFLQKRWPQVVGADFFHASCKPPGAAAKVSALLTSAGPRLCANSIPSDSFWILPIPSLVSLWFPLTGPRRSLASRIPIVR</sequence>
<dbReference type="Proteomes" id="UP001367316">
    <property type="component" value="Unassembled WGS sequence"/>
</dbReference>
<name>A0ABR1NFZ5_9PEZI</name>
<reference evidence="1 2" key="1">
    <citation type="submission" date="2024-04" db="EMBL/GenBank/DDBJ databases">
        <title>Phyllosticta paracitricarpa is synonymous to the EU quarantine fungus P. citricarpa based on phylogenomic analyses.</title>
        <authorList>
            <consortium name="Lawrence Berkeley National Laboratory"/>
            <person name="Van ingen-buijs V.A."/>
            <person name="Van westerhoven A.C."/>
            <person name="Haridas S."/>
            <person name="Skiadas P."/>
            <person name="Martin F."/>
            <person name="Groenewald J.Z."/>
            <person name="Crous P.W."/>
            <person name="Seidl M.F."/>
        </authorList>
    </citation>
    <scope>NUCLEOTIDE SEQUENCE [LARGE SCALE GENOMIC DNA]</scope>
    <source>
        <strain evidence="1 2">CBS 141358</strain>
    </source>
</reference>
<evidence type="ECO:0000313" key="1">
    <source>
        <dbReference type="EMBL" id="KAK7613210.1"/>
    </source>
</evidence>
<keyword evidence="2" id="KW-1185">Reference proteome</keyword>
<organism evidence="1 2">
    <name type="scientific">Phyllosticta paracitricarpa</name>
    <dbReference type="NCBI Taxonomy" id="2016321"/>
    <lineage>
        <taxon>Eukaryota</taxon>
        <taxon>Fungi</taxon>
        <taxon>Dikarya</taxon>
        <taxon>Ascomycota</taxon>
        <taxon>Pezizomycotina</taxon>
        <taxon>Dothideomycetes</taxon>
        <taxon>Dothideomycetes incertae sedis</taxon>
        <taxon>Botryosphaeriales</taxon>
        <taxon>Phyllostictaceae</taxon>
        <taxon>Phyllosticta</taxon>
    </lineage>
</organism>
<protein>
    <submittedName>
        <fullName evidence="1">Uncharacterized protein</fullName>
    </submittedName>
</protein>
<accession>A0ABR1NFZ5</accession>
<dbReference type="EMBL" id="JBBPBF010000007">
    <property type="protein sequence ID" value="KAK7613210.1"/>
    <property type="molecule type" value="Genomic_DNA"/>
</dbReference>
<gene>
    <name evidence="1" type="ORF">JOL62DRAFT_402449</name>
</gene>
<comment type="caution">
    <text evidence="1">The sequence shown here is derived from an EMBL/GenBank/DDBJ whole genome shotgun (WGS) entry which is preliminary data.</text>
</comment>
<proteinExistence type="predicted"/>
<evidence type="ECO:0000313" key="2">
    <source>
        <dbReference type="Proteomes" id="UP001367316"/>
    </source>
</evidence>